<evidence type="ECO:0000313" key="5">
    <source>
        <dbReference type="Proteomes" id="UP000821837"/>
    </source>
</evidence>
<dbReference type="AlphaFoldDB" id="A0A9D4T6T9"/>
<proteinExistence type="predicted"/>
<dbReference type="SUPFAM" id="SSF57756">
    <property type="entry name" value="Retrovirus zinc finger-like domains"/>
    <property type="match status" value="1"/>
</dbReference>
<feature type="region of interest" description="Disordered" evidence="2">
    <location>
        <begin position="63"/>
        <end position="157"/>
    </location>
</feature>
<keyword evidence="1" id="KW-0863">Zinc-finger</keyword>
<dbReference type="Proteomes" id="UP000821837">
    <property type="component" value="Chromosome 10"/>
</dbReference>
<dbReference type="GO" id="GO:0008270">
    <property type="term" value="F:zinc ion binding"/>
    <property type="evidence" value="ECO:0007669"/>
    <property type="project" value="UniProtKB-KW"/>
</dbReference>
<evidence type="ECO:0000259" key="3">
    <source>
        <dbReference type="PROSITE" id="PS50158"/>
    </source>
</evidence>
<sequence>MHRDLSSHYTAGCRAPVSLARKIPSAESAALTSQEVSAALEELKTLERGSNDDQMLPAVQSQVNELTEQGSGTAAAQQKSAVDGVADVHENLLENNARSQMEDRTEQETKDAKAEPAKTRPPHENKSAVTAREGESPTDLKSNIMPDKVKQDASAPDTPRIVEQLTALLERQATPADTFRLPLAVPTYEGHTDKKSVTDFLQDLQDYRDAQALPNETLLLRVLPVALSGSAARWRRRQSFESWSHFEQLFRAEFLPPDYAVRMKDELRSRTQAEEESLQEYIRSLQELYDRADPSAPEAERVARAVKQSHPRFQAYLRGRSFSSLDVLATAAGDIQAAMLAELTYQPPPPPESTLEPSCAWHGRSNPMASPMTPPRALDPFSHHNLPAPSAFQSTTQERGTPTPGVSTQGQPVAVAAHSSAGGTSRNPPVCFQCGGRGHYRSQCPSRPRSGRWGNDRGRRWSWKNYCGSSVGYDASSRAASHAAEARPPGVLVFTSSSRQESQPRQTFDKATHAQRDKAASLPARTTARESSNQRSCEVLPAR</sequence>
<keyword evidence="1" id="KW-0862">Zinc</keyword>
<feature type="region of interest" description="Disordered" evidence="2">
    <location>
        <begin position="347"/>
        <end position="410"/>
    </location>
</feature>
<dbReference type="Pfam" id="PF03732">
    <property type="entry name" value="Retrotrans_gag"/>
    <property type="match status" value="1"/>
</dbReference>
<name>A0A9D4T6T9_RHISA</name>
<feature type="compositionally biased region" description="Polar residues" evidence="2">
    <location>
        <begin position="63"/>
        <end position="80"/>
    </location>
</feature>
<accession>A0A9D4T6T9</accession>
<dbReference type="InterPro" id="IPR036875">
    <property type="entry name" value="Znf_CCHC_sf"/>
</dbReference>
<dbReference type="VEuPathDB" id="VectorBase:RSAN_042425"/>
<reference evidence="4" key="2">
    <citation type="submission" date="2021-09" db="EMBL/GenBank/DDBJ databases">
        <authorList>
            <person name="Jia N."/>
            <person name="Wang J."/>
            <person name="Shi W."/>
            <person name="Du L."/>
            <person name="Sun Y."/>
            <person name="Zhan W."/>
            <person name="Jiang J."/>
            <person name="Wang Q."/>
            <person name="Zhang B."/>
            <person name="Ji P."/>
            <person name="Sakyi L.B."/>
            <person name="Cui X."/>
            <person name="Yuan T."/>
            <person name="Jiang B."/>
            <person name="Yang W."/>
            <person name="Lam T.T.-Y."/>
            <person name="Chang Q."/>
            <person name="Ding S."/>
            <person name="Wang X."/>
            <person name="Zhu J."/>
            <person name="Ruan X."/>
            <person name="Zhao L."/>
            <person name="Wei J."/>
            <person name="Que T."/>
            <person name="Du C."/>
            <person name="Cheng J."/>
            <person name="Dai P."/>
            <person name="Han X."/>
            <person name="Huang E."/>
            <person name="Gao Y."/>
            <person name="Liu J."/>
            <person name="Shao H."/>
            <person name="Ye R."/>
            <person name="Li L."/>
            <person name="Wei W."/>
            <person name="Wang X."/>
            <person name="Wang C."/>
            <person name="Huo Q."/>
            <person name="Li W."/>
            <person name="Guo W."/>
            <person name="Chen H."/>
            <person name="Chen S."/>
            <person name="Zhou L."/>
            <person name="Zhou L."/>
            <person name="Ni X."/>
            <person name="Tian J."/>
            <person name="Zhou Y."/>
            <person name="Sheng Y."/>
            <person name="Liu T."/>
            <person name="Pan Y."/>
            <person name="Xia L."/>
            <person name="Li J."/>
            <person name="Zhao F."/>
            <person name="Cao W."/>
        </authorList>
    </citation>
    <scope>NUCLEOTIDE SEQUENCE</scope>
    <source>
        <strain evidence="4">Rsan-2018</strain>
        <tissue evidence="4">Larvae</tissue>
    </source>
</reference>
<evidence type="ECO:0000256" key="1">
    <source>
        <dbReference type="PROSITE-ProRule" id="PRU00047"/>
    </source>
</evidence>
<evidence type="ECO:0000256" key="2">
    <source>
        <dbReference type="SAM" id="MobiDB-lite"/>
    </source>
</evidence>
<dbReference type="PROSITE" id="PS50158">
    <property type="entry name" value="ZF_CCHC"/>
    <property type="match status" value="1"/>
</dbReference>
<feature type="domain" description="CCHC-type" evidence="3">
    <location>
        <begin position="431"/>
        <end position="446"/>
    </location>
</feature>
<keyword evidence="1" id="KW-0479">Metal-binding</keyword>
<dbReference type="PANTHER" id="PTHR33223:SF11">
    <property type="entry name" value="ELEMENT PROTEIN, PUTATIVE-RELATED"/>
    <property type="match status" value="1"/>
</dbReference>
<feature type="compositionally biased region" description="Basic and acidic residues" evidence="2">
    <location>
        <begin position="100"/>
        <end position="126"/>
    </location>
</feature>
<dbReference type="InterPro" id="IPR005162">
    <property type="entry name" value="Retrotrans_gag_dom"/>
</dbReference>
<feature type="compositionally biased region" description="Basic and acidic residues" evidence="2">
    <location>
        <begin position="507"/>
        <end position="519"/>
    </location>
</feature>
<dbReference type="InterPro" id="IPR001878">
    <property type="entry name" value="Znf_CCHC"/>
</dbReference>
<comment type="caution">
    <text evidence="4">The sequence shown here is derived from an EMBL/GenBank/DDBJ whole genome shotgun (WGS) entry which is preliminary data.</text>
</comment>
<reference evidence="4" key="1">
    <citation type="journal article" date="2020" name="Cell">
        <title>Large-Scale Comparative Analyses of Tick Genomes Elucidate Their Genetic Diversity and Vector Capacities.</title>
        <authorList>
            <consortium name="Tick Genome and Microbiome Consortium (TIGMIC)"/>
            <person name="Jia N."/>
            <person name="Wang J."/>
            <person name="Shi W."/>
            <person name="Du L."/>
            <person name="Sun Y."/>
            <person name="Zhan W."/>
            <person name="Jiang J.F."/>
            <person name="Wang Q."/>
            <person name="Zhang B."/>
            <person name="Ji P."/>
            <person name="Bell-Sakyi L."/>
            <person name="Cui X.M."/>
            <person name="Yuan T.T."/>
            <person name="Jiang B.G."/>
            <person name="Yang W.F."/>
            <person name="Lam T.T."/>
            <person name="Chang Q.C."/>
            <person name="Ding S.J."/>
            <person name="Wang X.J."/>
            <person name="Zhu J.G."/>
            <person name="Ruan X.D."/>
            <person name="Zhao L."/>
            <person name="Wei J.T."/>
            <person name="Ye R.Z."/>
            <person name="Que T.C."/>
            <person name="Du C.H."/>
            <person name="Zhou Y.H."/>
            <person name="Cheng J.X."/>
            <person name="Dai P.F."/>
            <person name="Guo W.B."/>
            <person name="Han X.H."/>
            <person name="Huang E.J."/>
            <person name="Li L.F."/>
            <person name="Wei W."/>
            <person name="Gao Y.C."/>
            <person name="Liu J.Z."/>
            <person name="Shao H.Z."/>
            <person name="Wang X."/>
            <person name="Wang C.C."/>
            <person name="Yang T.C."/>
            <person name="Huo Q.B."/>
            <person name="Li W."/>
            <person name="Chen H.Y."/>
            <person name="Chen S.E."/>
            <person name="Zhou L.G."/>
            <person name="Ni X.B."/>
            <person name="Tian J.H."/>
            <person name="Sheng Y."/>
            <person name="Liu T."/>
            <person name="Pan Y.S."/>
            <person name="Xia L.Y."/>
            <person name="Li J."/>
            <person name="Zhao F."/>
            <person name="Cao W.C."/>
        </authorList>
    </citation>
    <scope>NUCLEOTIDE SEQUENCE</scope>
    <source>
        <strain evidence="4">Rsan-2018</strain>
    </source>
</reference>
<feature type="region of interest" description="Disordered" evidence="2">
    <location>
        <begin position="495"/>
        <end position="543"/>
    </location>
</feature>
<organism evidence="4 5">
    <name type="scientific">Rhipicephalus sanguineus</name>
    <name type="common">Brown dog tick</name>
    <name type="synonym">Ixodes sanguineus</name>
    <dbReference type="NCBI Taxonomy" id="34632"/>
    <lineage>
        <taxon>Eukaryota</taxon>
        <taxon>Metazoa</taxon>
        <taxon>Ecdysozoa</taxon>
        <taxon>Arthropoda</taxon>
        <taxon>Chelicerata</taxon>
        <taxon>Arachnida</taxon>
        <taxon>Acari</taxon>
        <taxon>Parasitiformes</taxon>
        <taxon>Ixodida</taxon>
        <taxon>Ixodoidea</taxon>
        <taxon>Ixodidae</taxon>
        <taxon>Rhipicephalinae</taxon>
        <taxon>Rhipicephalus</taxon>
        <taxon>Rhipicephalus</taxon>
    </lineage>
</organism>
<dbReference type="SMART" id="SM00343">
    <property type="entry name" value="ZnF_C2HC"/>
    <property type="match status" value="1"/>
</dbReference>
<evidence type="ECO:0000313" key="4">
    <source>
        <dbReference type="EMBL" id="KAH7975474.1"/>
    </source>
</evidence>
<gene>
    <name evidence="4" type="ORF">HPB52_001884</name>
</gene>
<dbReference type="EMBL" id="JABSTV010001246">
    <property type="protein sequence ID" value="KAH7975474.1"/>
    <property type="molecule type" value="Genomic_DNA"/>
</dbReference>
<feature type="compositionally biased region" description="Polar residues" evidence="2">
    <location>
        <begin position="391"/>
        <end position="410"/>
    </location>
</feature>
<protein>
    <recommendedName>
        <fullName evidence="3">CCHC-type domain-containing protein</fullName>
    </recommendedName>
</protein>
<keyword evidence="5" id="KW-1185">Reference proteome</keyword>
<dbReference type="GO" id="GO:0003676">
    <property type="term" value="F:nucleic acid binding"/>
    <property type="evidence" value="ECO:0007669"/>
    <property type="project" value="InterPro"/>
</dbReference>
<feature type="compositionally biased region" description="Polar residues" evidence="2">
    <location>
        <begin position="495"/>
        <end position="506"/>
    </location>
</feature>
<dbReference type="PANTHER" id="PTHR33223">
    <property type="entry name" value="CCHC-TYPE DOMAIN-CONTAINING PROTEIN"/>
    <property type="match status" value="1"/>
</dbReference>